<feature type="domain" description="Condensation" evidence="1">
    <location>
        <begin position="12"/>
        <end position="440"/>
    </location>
</feature>
<dbReference type="GO" id="GO:0009366">
    <property type="term" value="C:enterobactin synthetase complex"/>
    <property type="evidence" value="ECO:0007669"/>
    <property type="project" value="TreeGrafter"/>
</dbReference>
<dbReference type="GO" id="GO:0008610">
    <property type="term" value="P:lipid biosynthetic process"/>
    <property type="evidence" value="ECO:0007669"/>
    <property type="project" value="UniProtKB-ARBA"/>
</dbReference>
<dbReference type="GO" id="GO:0031177">
    <property type="term" value="F:phosphopantetheine binding"/>
    <property type="evidence" value="ECO:0007669"/>
    <property type="project" value="TreeGrafter"/>
</dbReference>
<proteinExistence type="predicted"/>
<dbReference type="PANTHER" id="PTHR45527">
    <property type="entry name" value="NONRIBOSOMAL PEPTIDE SYNTHETASE"/>
    <property type="match status" value="1"/>
</dbReference>
<evidence type="ECO:0000259" key="1">
    <source>
        <dbReference type="Pfam" id="PF00668"/>
    </source>
</evidence>
<accession>A0A1I1KBS1</accession>
<dbReference type="AlphaFoldDB" id="A0A1I1KBS1"/>
<dbReference type="GO" id="GO:0009239">
    <property type="term" value="P:enterobactin biosynthetic process"/>
    <property type="evidence" value="ECO:0007669"/>
    <property type="project" value="TreeGrafter"/>
</dbReference>
<dbReference type="InterPro" id="IPR001242">
    <property type="entry name" value="Condensation_dom"/>
</dbReference>
<evidence type="ECO:0000313" key="2">
    <source>
        <dbReference type="EMBL" id="SFC57945.1"/>
    </source>
</evidence>
<organism evidence="2 3">
    <name type="scientific">Streptomyces aidingensis</name>
    <dbReference type="NCBI Taxonomy" id="910347"/>
    <lineage>
        <taxon>Bacteria</taxon>
        <taxon>Bacillati</taxon>
        <taxon>Actinomycetota</taxon>
        <taxon>Actinomycetes</taxon>
        <taxon>Kitasatosporales</taxon>
        <taxon>Streptomycetaceae</taxon>
        <taxon>Streptomyces</taxon>
    </lineage>
</organism>
<dbReference type="SUPFAM" id="SSF52777">
    <property type="entry name" value="CoA-dependent acyltransferases"/>
    <property type="match status" value="2"/>
</dbReference>
<dbReference type="GO" id="GO:0047527">
    <property type="term" value="F:2,3-dihydroxybenzoate-serine ligase activity"/>
    <property type="evidence" value="ECO:0007669"/>
    <property type="project" value="TreeGrafter"/>
</dbReference>
<dbReference type="GO" id="GO:0043041">
    <property type="term" value="P:amino acid activation for nonribosomal peptide biosynthetic process"/>
    <property type="evidence" value="ECO:0007669"/>
    <property type="project" value="TreeGrafter"/>
</dbReference>
<dbReference type="EMBL" id="FOLM01000004">
    <property type="protein sequence ID" value="SFC57945.1"/>
    <property type="molecule type" value="Genomic_DNA"/>
</dbReference>
<dbReference type="GO" id="GO:0005829">
    <property type="term" value="C:cytosol"/>
    <property type="evidence" value="ECO:0007669"/>
    <property type="project" value="TreeGrafter"/>
</dbReference>
<dbReference type="InterPro" id="IPR023213">
    <property type="entry name" value="CAT-like_dom_sf"/>
</dbReference>
<dbReference type="PANTHER" id="PTHR45527:SF1">
    <property type="entry name" value="FATTY ACID SYNTHASE"/>
    <property type="match status" value="1"/>
</dbReference>
<dbReference type="Pfam" id="PF00668">
    <property type="entry name" value="Condensation"/>
    <property type="match status" value="1"/>
</dbReference>
<dbReference type="RefSeq" id="WP_093838435.1">
    <property type="nucleotide sequence ID" value="NZ_FOLM01000004.1"/>
</dbReference>
<evidence type="ECO:0000313" key="3">
    <source>
        <dbReference type="Proteomes" id="UP000199207"/>
    </source>
</evidence>
<protein>
    <submittedName>
        <fullName evidence="2">HxxPF-repeated domain-containing protein</fullName>
    </submittedName>
</protein>
<keyword evidence="3" id="KW-1185">Reference proteome</keyword>
<dbReference type="OrthoDB" id="3447635at2"/>
<dbReference type="STRING" id="910347.SAMN05421773_104160"/>
<gene>
    <name evidence="2" type="ORF">SAMN05421773_104160</name>
</gene>
<dbReference type="Proteomes" id="UP000199207">
    <property type="component" value="Unassembled WGS sequence"/>
</dbReference>
<dbReference type="Gene3D" id="3.30.559.10">
    <property type="entry name" value="Chloramphenicol acetyltransferase-like domain"/>
    <property type="match status" value="1"/>
</dbReference>
<dbReference type="Gene3D" id="3.30.559.30">
    <property type="entry name" value="Nonribosomal peptide synthetase, condensation domain"/>
    <property type="match status" value="1"/>
</dbReference>
<name>A0A1I1KBS1_9ACTN</name>
<reference evidence="2 3" key="1">
    <citation type="submission" date="2016-10" db="EMBL/GenBank/DDBJ databases">
        <authorList>
            <person name="de Groot N.N."/>
        </authorList>
    </citation>
    <scope>NUCLEOTIDE SEQUENCE [LARGE SCALE GENOMIC DNA]</scope>
    <source>
        <strain evidence="2 3">CGMCC 4.5739</strain>
    </source>
</reference>
<sequence>MARSTVPTGNDCALSIGQEALWFLHALAPGSSAYNIAGAVTLDFDVDVAALEAAVLATVSGNSMLNCLFRSTRAGPRRLPGAAAPYSSVFEVIRADGDAAAHPPHPAALEASRRPFRLEDEAPVRVSLVRPDTGRDVLVVTAHHIALDNVSHFRLCGELLAAYARRDGDTGAGGAGRPDQGAGYPAFVRQEQDFLRSPQGEAARRHWRQVLQAVPHDPPLTGDLPRPAGYRFTGDQIELPVPAGLLDRAAALAAGARTTPFAVLFAVFQLLLYSLSGERLRLMGYPVTVRPGAEHRTATGYYVNTLPFAARVEPDESFLELLRRTGVELLSGLVHRAYPFALMPHLAGRPREADRAGLISVLFVMTEEDVRELDRALPPGHRVRMYPLPQQQGQFDLTLQLARRGPDTAVILKYNTSLYTPGAARAVAERYLRLLTAAAGGTLPARLGELAPAPARAPENLKN</sequence>